<sequence>MEVRVNNEEKFLTMCRAHDKRCYAELKHHRDDSEHEKKVYSLQENIEDYLKSGGTLDDRTHLSNFYRVNNSNLEIEKILNSEKIFEQDSTLGLGSIDILTSIFQNICWFVNESAFKPLLKVERLIQLLIVEEVTQYPELDDGIEVKYIIKTLCKINRHSKTRFAKLCGVLIKTKAIKCFLKYLNGDYRSAYSGFKWLISLLDEMRGFTLSSPEISKMNNFLSLDTMIAISNLCGKCVAKMPIDMISQEDIEGLICTIVSFCEPNNPCCSGNPTLFITLASLSSYLSLLKASNITFEISSDLNITSTSFGLRLDKNELEEMIRREILAAVMKPADDVSIIHDYDKILWGLLLYGGVHIKTFWFFNFVRNYYMTKFEVFPINVLDDYEKHRVFKKGNLWQVVNKIYTLKDCVSKGESKNMWSSKHGSQFLTPQAYLRDLDNTDPWNSGIIVLDEFFDEGNGYGNNKAFVIKKAAQLATRKLRGHIRLSEDIVKCHLEKSRDWLTLWLDSYNASHPRSTSTTSAASIMLIPKVLMTYLQVCLG</sequence>
<reference evidence="1 2" key="1">
    <citation type="journal article" date="2023" name="Elife">
        <title>Identification of key yeast species and microbe-microbe interactions impacting larval growth of Drosophila in the wild.</title>
        <authorList>
            <person name="Mure A."/>
            <person name="Sugiura Y."/>
            <person name="Maeda R."/>
            <person name="Honda K."/>
            <person name="Sakurai N."/>
            <person name="Takahashi Y."/>
            <person name="Watada M."/>
            <person name="Katoh T."/>
            <person name="Gotoh A."/>
            <person name="Gotoh Y."/>
            <person name="Taniguchi I."/>
            <person name="Nakamura K."/>
            <person name="Hayashi T."/>
            <person name="Katayama T."/>
            <person name="Uemura T."/>
            <person name="Hattori Y."/>
        </authorList>
    </citation>
    <scope>NUCLEOTIDE SEQUENCE [LARGE SCALE GENOMIC DNA]</scope>
    <source>
        <strain evidence="1 2">SC-9</strain>
    </source>
</reference>
<dbReference type="EMBL" id="BTFZ01000011">
    <property type="protein sequence ID" value="GMM37053.1"/>
    <property type="molecule type" value="Genomic_DNA"/>
</dbReference>
<comment type="caution">
    <text evidence="1">The sequence shown here is derived from an EMBL/GenBank/DDBJ whole genome shotgun (WGS) entry which is preliminary data.</text>
</comment>
<organism evidence="1 2">
    <name type="scientific">Saccharomycopsis crataegensis</name>
    <dbReference type="NCBI Taxonomy" id="43959"/>
    <lineage>
        <taxon>Eukaryota</taxon>
        <taxon>Fungi</taxon>
        <taxon>Dikarya</taxon>
        <taxon>Ascomycota</taxon>
        <taxon>Saccharomycotina</taxon>
        <taxon>Saccharomycetes</taxon>
        <taxon>Saccharomycopsidaceae</taxon>
        <taxon>Saccharomycopsis</taxon>
    </lineage>
</organism>
<gene>
    <name evidence="1" type="ORF">DASC09_043780</name>
</gene>
<dbReference type="GeneID" id="90075028"/>
<protein>
    <submittedName>
        <fullName evidence="1">Uncharacterized protein</fullName>
    </submittedName>
</protein>
<evidence type="ECO:0000313" key="1">
    <source>
        <dbReference type="EMBL" id="GMM37053.1"/>
    </source>
</evidence>
<proteinExistence type="predicted"/>
<keyword evidence="2" id="KW-1185">Reference proteome</keyword>
<accession>A0AAV5QQ61</accession>
<name>A0AAV5QQ61_9ASCO</name>
<dbReference type="RefSeq" id="XP_064854049.1">
    <property type="nucleotide sequence ID" value="XM_064997977.1"/>
</dbReference>
<dbReference type="AlphaFoldDB" id="A0AAV5QQ61"/>
<dbReference type="Proteomes" id="UP001360560">
    <property type="component" value="Unassembled WGS sequence"/>
</dbReference>
<evidence type="ECO:0000313" key="2">
    <source>
        <dbReference type="Proteomes" id="UP001360560"/>
    </source>
</evidence>